<dbReference type="GO" id="GO:0019265">
    <property type="term" value="P:glycine biosynthetic process, by transamination of glyoxylate"/>
    <property type="evidence" value="ECO:0007669"/>
    <property type="project" value="TreeGrafter"/>
</dbReference>
<dbReference type="Pfam" id="PF00266">
    <property type="entry name" value="Aminotran_5"/>
    <property type="match status" value="1"/>
</dbReference>
<dbReference type="PROSITE" id="PS00595">
    <property type="entry name" value="AA_TRANSFER_CLASS_5"/>
    <property type="match status" value="1"/>
</dbReference>
<dbReference type="InterPro" id="IPR020578">
    <property type="entry name" value="Aminotrans_V_PyrdxlP_BS"/>
</dbReference>
<dbReference type="InterPro" id="IPR015421">
    <property type="entry name" value="PyrdxlP-dep_Trfase_major"/>
</dbReference>
<comment type="cofactor">
    <cofactor evidence="1 7">
        <name>pyridoxal 5'-phosphate</name>
        <dbReference type="ChEBI" id="CHEBI:597326"/>
    </cofactor>
</comment>
<evidence type="ECO:0000256" key="4">
    <source>
        <dbReference type="ARBA" id="ARBA00022679"/>
    </source>
</evidence>
<dbReference type="FunFam" id="3.40.640.10:FF:000054">
    <property type="entry name" value="Serine--glyoxylate aminotransferase"/>
    <property type="match status" value="1"/>
</dbReference>
<dbReference type="SUPFAM" id="SSF53383">
    <property type="entry name" value="PLP-dependent transferases"/>
    <property type="match status" value="1"/>
</dbReference>
<accession>A0A835SIQ2</accession>
<keyword evidence="3" id="KW-0032">Aminotransferase</keyword>
<protein>
    <recommendedName>
        <fullName evidence="8">Aminotransferase class V domain-containing protein</fullName>
    </recommendedName>
</protein>
<proteinExistence type="inferred from homology"/>
<comment type="similarity">
    <text evidence="2 6">Belongs to the class-V pyridoxal-phosphate-dependent aminotransferase family.</text>
</comment>
<organism evidence="9 10">
    <name type="scientific">Chlamydomonas incerta</name>
    <dbReference type="NCBI Taxonomy" id="51695"/>
    <lineage>
        <taxon>Eukaryota</taxon>
        <taxon>Viridiplantae</taxon>
        <taxon>Chlorophyta</taxon>
        <taxon>core chlorophytes</taxon>
        <taxon>Chlorophyceae</taxon>
        <taxon>CS clade</taxon>
        <taxon>Chlamydomonadales</taxon>
        <taxon>Chlamydomonadaceae</taxon>
        <taxon>Chlamydomonas</taxon>
    </lineage>
</organism>
<evidence type="ECO:0000313" key="10">
    <source>
        <dbReference type="Proteomes" id="UP000650467"/>
    </source>
</evidence>
<dbReference type="Gene3D" id="3.40.640.10">
    <property type="entry name" value="Type I PLP-dependent aspartate aminotransferase-like (Major domain)"/>
    <property type="match status" value="1"/>
</dbReference>
<comment type="caution">
    <text evidence="9">The sequence shown here is derived from an EMBL/GenBank/DDBJ whole genome shotgun (WGS) entry which is preliminary data.</text>
</comment>
<dbReference type="PANTHER" id="PTHR21152:SF24">
    <property type="entry name" value="ALANINE--GLYOXYLATE AMINOTRANSFERASE 1"/>
    <property type="match status" value="1"/>
</dbReference>
<evidence type="ECO:0000256" key="5">
    <source>
        <dbReference type="ARBA" id="ARBA00022898"/>
    </source>
</evidence>
<dbReference type="Proteomes" id="UP000650467">
    <property type="component" value="Unassembled WGS sequence"/>
</dbReference>
<dbReference type="GO" id="GO:0008453">
    <property type="term" value="F:alanine-glyoxylate transaminase activity"/>
    <property type="evidence" value="ECO:0007669"/>
    <property type="project" value="TreeGrafter"/>
</dbReference>
<dbReference type="Gene3D" id="3.90.1150.10">
    <property type="entry name" value="Aspartate Aminotransferase, domain 1"/>
    <property type="match status" value="1"/>
</dbReference>
<evidence type="ECO:0000256" key="7">
    <source>
        <dbReference type="RuleBase" id="RU004504"/>
    </source>
</evidence>
<name>A0A835SIQ2_CHLIN</name>
<dbReference type="AlphaFoldDB" id="A0A835SIQ2"/>
<evidence type="ECO:0000313" key="9">
    <source>
        <dbReference type="EMBL" id="KAG2423124.1"/>
    </source>
</evidence>
<feature type="domain" description="Aminotransferase class V" evidence="8">
    <location>
        <begin position="76"/>
        <end position="362"/>
    </location>
</feature>
<dbReference type="OrthoDB" id="7403325at2759"/>
<reference evidence="9" key="1">
    <citation type="journal article" date="2020" name="bioRxiv">
        <title>Comparative genomics of Chlamydomonas.</title>
        <authorList>
            <person name="Craig R.J."/>
            <person name="Hasan A.R."/>
            <person name="Ness R.W."/>
            <person name="Keightley P.D."/>
        </authorList>
    </citation>
    <scope>NUCLEOTIDE SEQUENCE</scope>
    <source>
        <strain evidence="9">SAG 7.73</strain>
    </source>
</reference>
<dbReference type="InterPro" id="IPR015424">
    <property type="entry name" value="PyrdxlP-dep_Trfase"/>
</dbReference>
<evidence type="ECO:0000256" key="3">
    <source>
        <dbReference type="ARBA" id="ARBA00022576"/>
    </source>
</evidence>
<sequence length="448" mass="48695">MALREVSQKRVLPLLAQFTRGLSASALPEQVSLDANAPNSQPAPFSYVPPGRNHLFVPGPVNIHERVLRAMHVPGQNHRDPWFAEFYKECLEDTKHMYGTKAATPFIFPGTGTGGWEAALCNTLSPGDKVICFRYGLFSHLWIDMMQRLGLDVTVVDRPWGEGADEGALEELLRKDTGKKIKAVCVVHNETTTGVTSDIAGCRKAMDAAGHPALLLVDGVSSIGALEFKMDEWRVDVAVTGSQKALSLPTGLAFVAASPKALEAMKSAKLKRVYYDFADMLRTNPSGNVPYTPCLSLLYGLRESIKMWKEEGGMGAVAARHHRLAEGVRQAVDGWGLKLLCKNPRWRSDSLTVVEVPEGVDSNKIVKNAYAKYDLSLGIGLAGINGKVFRIGHLGNMNELMLAGALVGAEMAMIDSGINIKPGSGVARAAEYWHKTSSVIKTRESLLK</sequence>
<dbReference type="EMBL" id="JAEHOC010000085">
    <property type="protein sequence ID" value="KAG2423124.1"/>
    <property type="molecule type" value="Genomic_DNA"/>
</dbReference>
<dbReference type="InterPro" id="IPR015422">
    <property type="entry name" value="PyrdxlP-dep_Trfase_small"/>
</dbReference>
<keyword evidence="4" id="KW-0808">Transferase</keyword>
<evidence type="ECO:0000256" key="6">
    <source>
        <dbReference type="RuleBase" id="RU004075"/>
    </source>
</evidence>
<dbReference type="InterPro" id="IPR000192">
    <property type="entry name" value="Aminotrans_V_dom"/>
</dbReference>
<evidence type="ECO:0000256" key="1">
    <source>
        <dbReference type="ARBA" id="ARBA00001933"/>
    </source>
</evidence>
<keyword evidence="5" id="KW-0663">Pyridoxal phosphate</keyword>
<evidence type="ECO:0000256" key="2">
    <source>
        <dbReference type="ARBA" id="ARBA00009236"/>
    </source>
</evidence>
<keyword evidence="10" id="KW-1185">Reference proteome</keyword>
<dbReference type="FunFam" id="3.90.1150.10:FF:000031">
    <property type="entry name" value="Serine--glyoxylate aminotransferase"/>
    <property type="match status" value="1"/>
</dbReference>
<dbReference type="PANTHER" id="PTHR21152">
    <property type="entry name" value="AMINOTRANSFERASE CLASS V"/>
    <property type="match status" value="1"/>
</dbReference>
<evidence type="ECO:0000259" key="8">
    <source>
        <dbReference type="Pfam" id="PF00266"/>
    </source>
</evidence>
<dbReference type="GO" id="GO:0004760">
    <property type="term" value="F:L-serine-pyruvate transaminase activity"/>
    <property type="evidence" value="ECO:0007669"/>
    <property type="project" value="TreeGrafter"/>
</dbReference>
<dbReference type="GO" id="GO:0005777">
    <property type="term" value="C:peroxisome"/>
    <property type="evidence" value="ECO:0007669"/>
    <property type="project" value="TreeGrafter"/>
</dbReference>
<gene>
    <name evidence="9" type="ORF">HXX76_015509</name>
</gene>